<protein>
    <submittedName>
        <fullName evidence="1">Uncharacterized protein</fullName>
    </submittedName>
</protein>
<dbReference type="EMBL" id="JABXBU010002231">
    <property type="protein sequence ID" value="KAF8764736.1"/>
    <property type="molecule type" value="Genomic_DNA"/>
</dbReference>
<accession>A0A8T0E310</accession>
<gene>
    <name evidence="1" type="ORF">HNY73_022786</name>
</gene>
<evidence type="ECO:0000313" key="2">
    <source>
        <dbReference type="Proteomes" id="UP000807504"/>
    </source>
</evidence>
<organism evidence="1 2">
    <name type="scientific">Argiope bruennichi</name>
    <name type="common">Wasp spider</name>
    <name type="synonym">Aranea bruennichi</name>
    <dbReference type="NCBI Taxonomy" id="94029"/>
    <lineage>
        <taxon>Eukaryota</taxon>
        <taxon>Metazoa</taxon>
        <taxon>Ecdysozoa</taxon>
        <taxon>Arthropoda</taxon>
        <taxon>Chelicerata</taxon>
        <taxon>Arachnida</taxon>
        <taxon>Araneae</taxon>
        <taxon>Araneomorphae</taxon>
        <taxon>Entelegynae</taxon>
        <taxon>Araneoidea</taxon>
        <taxon>Araneidae</taxon>
        <taxon>Argiope</taxon>
    </lineage>
</organism>
<reference evidence="1" key="2">
    <citation type="submission" date="2020-06" db="EMBL/GenBank/DDBJ databases">
        <authorList>
            <person name="Sheffer M."/>
        </authorList>
    </citation>
    <scope>NUCLEOTIDE SEQUENCE</scope>
</reference>
<reference evidence="1" key="1">
    <citation type="journal article" date="2020" name="bioRxiv">
        <title>Chromosome-level reference genome of the European wasp spider Argiope bruennichi: a resource for studies on range expansion and evolutionary adaptation.</title>
        <authorList>
            <person name="Sheffer M.M."/>
            <person name="Hoppe A."/>
            <person name="Krehenwinkel H."/>
            <person name="Uhl G."/>
            <person name="Kuss A.W."/>
            <person name="Jensen L."/>
            <person name="Jensen C."/>
            <person name="Gillespie R.G."/>
            <person name="Hoff K.J."/>
            <person name="Prost S."/>
        </authorList>
    </citation>
    <scope>NUCLEOTIDE SEQUENCE</scope>
</reference>
<dbReference type="Proteomes" id="UP000807504">
    <property type="component" value="Unassembled WGS sequence"/>
</dbReference>
<comment type="caution">
    <text evidence="1">The sequence shown here is derived from an EMBL/GenBank/DDBJ whole genome shotgun (WGS) entry which is preliminary data.</text>
</comment>
<evidence type="ECO:0000313" key="1">
    <source>
        <dbReference type="EMBL" id="KAF8764736.1"/>
    </source>
</evidence>
<keyword evidence="2" id="KW-1185">Reference proteome</keyword>
<dbReference type="AlphaFoldDB" id="A0A8T0E310"/>
<name>A0A8T0E310_ARGBR</name>
<proteinExistence type="predicted"/>
<sequence>MQPVNASTLVDRLRIHTSKLLPVPASRHTRGAPFVFKDLETCDFVMLRDESLRGALMNLFTQAVIVFLKSIRAAHWHKGNPR</sequence>